<dbReference type="EMBL" id="LCAE01000045">
    <property type="protein sequence ID" value="KKR84619.1"/>
    <property type="molecule type" value="Genomic_DNA"/>
</dbReference>
<gene>
    <name evidence="1" type="ORF">UU32_C0045G0009</name>
</gene>
<dbReference type="Proteomes" id="UP000033858">
    <property type="component" value="Unassembled WGS sequence"/>
</dbReference>
<feature type="non-terminal residue" evidence="1">
    <location>
        <position position="69"/>
    </location>
</feature>
<dbReference type="AlphaFoldDB" id="A0A0G0U6D8"/>
<accession>A0A0G0U6D8</accession>
<protein>
    <submittedName>
        <fullName evidence="1">Uncharacterized protein</fullName>
    </submittedName>
</protein>
<organism evidence="1">
    <name type="scientific">Candidatus Woesebacteria bacterium GW2011_GWB1_41_10</name>
    <dbReference type="NCBI Taxonomy" id="1618577"/>
    <lineage>
        <taxon>Bacteria</taxon>
        <taxon>Candidatus Woeseibacteriota</taxon>
    </lineage>
</organism>
<evidence type="ECO:0000313" key="1">
    <source>
        <dbReference type="EMBL" id="KKR84619.1"/>
    </source>
</evidence>
<name>A0A0G0U6D8_9BACT</name>
<proteinExistence type="predicted"/>
<reference evidence="1" key="1">
    <citation type="journal article" date="2015" name="Nature">
        <title>rRNA introns, odd ribosomes, and small enigmatic genomes across a large radiation of phyla.</title>
        <authorList>
            <person name="Brown C.T."/>
            <person name="Hug L.A."/>
            <person name="Thomas B.C."/>
            <person name="Sharon I."/>
            <person name="Castelle C.J."/>
            <person name="Singh A."/>
            <person name="Wilkins M.J."/>
            <person name="Williams K.H."/>
            <person name="Banfield J.F."/>
        </authorList>
    </citation>
    <scope>NUCLEOTIDE SEQUENCE [LARGE SCALE GENOMIC DNA]</scope>
</reference>
<comment type="caution">
    <text evidence="1">The sequence shown here is derived from an EMBL/GenBank/DDBJ whole genome shotgun (WGS) entry which is preliminary data.</text>
</comment>
<sequence>MIDNLICNWTICTLGEPLRARYFCFCLWEHRRIVHQKCIIFHFLATSDTIYPPMFEVVFDCETQKFFDT</sequence>